<dbReference type="GO" id="GO:0032259">
    <property type="term" value="P:methylation"/>
    <property type="evidence" value="ECO:0007669"/>
    <property type="project" value="UniProtKB-KW"/>
</dbReference>
<keyword evidence="3" id="KW-1185">Reference proteome</keyword>
<dbReference type="Gene3D" id="3.40.50.150">
    <property type="entry name" value="Vaccinia Virus protein VP39"/>
    <property type="match status" value="1"/>
</dbReference>
<name>A0ABS1KRR8_9BACT</name>
<dbReference type="GO" id="GO:0008168">
    <property type="term" value="F:methyltransferase activity"/>
    <property type="evidence" value="ECO:0007669"/>
    <property type="project" value="UniProtKB-KW"/>
</dbReference>
<evidence type="ECO:0000313" key="2">
    <source>
        <dbReference type="EMBL" id="MBL0742165.1"/>
    </source>
</evidence>
<dbReference type="CDD" id="cd02440">
    <property type="entry name" value="AdoMet_MTases"/>
    <property type="match status" value="1"/>
</dbReference>
<reference evidence="2 3" key="1">
    <citation type="submission" date="2021-01" db="EMBL/GenBank/DDBJ databases">
        <title>Chryseolinea sp. Jin1 Genome sequencing and assembly.</title>
        <authorList>
            <person name="Kim I."/>
        </authorList>
    </citation>
    <scope>NUCLEOTIDE SEQUENCE [LARGE SCALE GENOMIC DNA]</scope>
    <source>
        <strain evidence="2 3">Jin1</strain>
    </source>
</reference>
<dbReference type="InterPro" id="IPR041698">
    <property type="entry name" value="Methyltransf_25"/>
</dbReference>
<sequence>MSARNFDRIAPLYDALARRIYGETIREAQAFFLPLISPSAKVLILGGGTGWVLAELLKMRPDLTVCYVEASSEMLRLTRARFQRGEDGGVLYIHGTEDAIPADAKFDVVITAFYFDLFPPDGLRVAIEKIHRAMQPEGLWLASDFVRNRVLWQRVLLWSMYRFFRWLCGIEAGSLPPWETLMTAMGMKKDQEQYFFRRFIKSISYRTPGS</sequence>
<accession>A0ABS1KRR8</accession>
<dbReference type="InterPro" id="IPR029063">
    <property type="entry name" value="SAM-dependent_MTases_sf"/>
</dbReference>
<gene>
    <name evidence="2" type="ORF">JI741_13125</name>
</gene>
<evidence type="ECO:0000259" key="1">
    <source>
        <dbReference type="Pfam" id="PF13649"/>
    </source>
</evidence>
<dbReference type="InterPro" id="IPR030373">
    <property type="entry name" value="PABS_CS"/>
</dbReference>
<dbReference type="RefSeq" id="WP_202010107.1">
    <property type="nucleotide sequence ID" value="NZ_JAERRB010000004.1"/>
</dbReference>
<protein>
    <submittedName>
        <fullName evidence="2">Class I SAM-dependent methyltransferase</fullName>
    </submittedName>
</protein>
<evidence type="ECO:0000313" key="3">
    <source>
        <dbReference type="Proteomes" id="UP000613030"/>
    </source>
</evidence>
<dbReference type="Proteomes" id="UP000613030">
    <property type="component" value="Unassembled WGS sequence"/>
</dbReference>
<dbReference type="SUPFAM" id="SSF53335">
    <property type="entry name" value="S-adenosyl-L-methionine-dependent methyltransferases"/>
    <property type="match status" value="1"/>
</dbReference>
<organism evidence="2 3">
    <name type="scientific">Chryseolinea lacunae</name>
    <dbReference type="NCBI Taxonomy" id="2801331"/>
    <lineage>
        <taxon>Bacteria</taxon>
        <taxon>Pseudomonadati</taxon>
        <taxon>Bacteroidota</taxon>
        <taxon>Cytophagia</taxon>
        <taxon>Cytophagales</taxon>
        <taxon>Fulvivirgaceae</taxon>
        <taxon>Chryseolinea</taxon>
    </lineage>
</organism>
<dbReference type="EMBL" id="JAERRB010000004">
    <property type="protein sequence ID" value="MBL0742165.1"/>
    <property type="molecule type" value="Genomic_DNA"/>
</dbReference>
<dbReference type="PROSITE" id="PS01330">
    <property type="entry name" value="PABS_1"/>
    <property type="match status" value="1"/>
</dbReference>
<keyword evidence="2" id="KW-0808">Transferase</keyword>
<feature type="domain" description="Methyltransferase" evidence="1">
    <location>
        <begin position="42"/>
        <end position="138"/>
    </location>
</feature>
<keyword evidence="2" id="KW-0489">Methyltransferase</keyword>
<proteinExistence type="predicted"/>
<dbReference type="Pfam" id="PF13649">
    <property type="entry name" value="Methyltransf_25"/>
    <property type="match status" value="1"/>
</dbReference>
<comment type="caution">
    <text evidence="2">The sequence shown here is derived from an EMBL/GenBank/DDBJ whole genome shotgun (WGS) entry which is preliminary data.</text>
</comment>